<evidence type="ECO:0000256" key="2">
    <source>
        <dbReference type="SAM" id="SignalP"/>
    </source>
</evidence>
<keyword evidence="5" id="KW-1185">Reference proteome</keyword>
<accession>A0A8A4ZFI7</accession>
<evidence type="ECO:0000256" key="1">
    <source>
        <dbReference type="SAM" id="MobiDB-lite"/>
    </source>
</evidence>
<gene>
    <name evidence="4" type="ORF">J4E96_18590</name>
</gene>
<name>A0A8A4ZFI7_9MICO</name>
<dbReference type="EMBL" id="CP071868">
    <property type="protein sequence ID" value="QTE29257.1"/>
    <property type="molecule type" value="Genomic_DNA"/>
</dbReference>
<evidence type="ECO:0000313" key="5">
    <source>
        <dbReference type="Proteomes" id="UP000663937"/>
    </source>
</evidence>
<feature type="domain" description="Septum formation-related" evidence="3">
    <location>
        <begin position="75"/>
        <end position="293"/>
    </location>
</feature>
<dbReference type="AlphaFoldDB" id="A0A8A4ZFI7"/>
<reference evidence="4" key="1">
    <citation type="submission" date="2021-03" db="EMBL/GenBank/DDBJ databases">
        <title>Pengzhenrongella sicca gen. nov., sp. nov., a new member of suborder Micrococcineae isolated from High-Arctic tundra soil.</title>
        <authorList>
            <person name="Peng F."/>
        </authorList>
    </citation>
    <scope>NUCLEOTIDE SEQUENCE</scope>
    <source>
        <strain evidence="4">LRZ-2</strain>
    </source>
</reference>
<feature type="signal peptide" evidence="2">
    <location>
        <begin position="1"/>
        <end position="31"/>
    </location>
</feature>
<organism evidence="4 5">
    <name type="scientific">Pengzhenrongella sicca</name>
    <dbReference type="NCBI Taxonomy" id="2819238"/>
    <lineage>
        <taxon>Bacteria</taxon>
        <taxon>Bacillati</taxon>
        <taxon>Actinomycetota</taxon>
        <taxon>Actinomycetes</taxon>
        <taxon>Micrococcales</taxon>
        <taxon>Pengzhenrongella</taxon>
    </lineage>
</organism>
<sequence length="302" mass="31715">MEHNSRRRRRATLAAAVLAGALALVGCGATGDPDGPDSPAPIEPTASAAASGPFAVGDCWQEDDYVAASGWLTWEGGEPVDCGAGHNSITVAAPSLDADFEYPVDAARELTEPTREAAAVVGRACHELALDVLPDGAPEASMVNVMWYLPTAEQWAAGQRQVRCDVTLNAFGEAQSAQEMQPLPPTLADLAAALRADPLAFEACALTADGVATGPYTAPATTTFVRCDEPHTWRWLDRTELTAPADAPYPGDAPIEDESAQACLSAGVDENGAWWMYWPDAATWAAGDRSIDCWIGSEAIST</sequence>
<dbReference type="InterPro" id="IPR026004">
    <property type="entry name" value="Septum_form"/>
</dbReference>
<evidence type="ECO:0000313" key="4">
    <source>
        <dbReference type="EMBL" id="QTE29257.1"/>
    </source>
</evidence>
<feature type="chain" id="PRO_5035212886" evidence="2">
    <location>
        <begin position="32"/>
        <end position="302"/>
    </location>
</feature>
<evidence type="ECO:0000259" key="3">
    <source>
        <dbReference type="Pfam" id="PF13845"/>
    </source>
</evidence>
<dbReference type="Proteomes" id="UP000663937">
    <property type="component" value="Chromosome"/>
</dbReference>
<keyword evidence="2" id="KW-0732">Signal</keyword>
<dbReference type="Pfam" id="PF13845">
    <property type="entry name" value="Septum_form"/>
    <property type="match status" value="1"/>
</dbReference>
<proteinExistence type="predicted"/>
<feature type="region of interest" description="Disordered" evidence="1">
    <location>
        <begin position="30"/>
        <end position="49"/>
    </location>
</feature>
<dbReference type="RefSeq" id="WP_227423526.1">
    <property type="nucleotide sequence ID" value="NZ_CP071868.1"/>
</dbReference>
<protein>
    <submittedName>
        <fullName evidence="4">Septum formation family protein</fullName>
    </submittedName>
</protein>
<dbReference type="PROSITE" id="PS51257">
    <property type="entry name" value="PROKAR_LIPOPROTEIN"/>
    <property type="match status" value="1"/>
</dbReference>
<dbReference type="KEGG" id="psic:J4E96_18590"/>